<dbReference type="EMBL" id="BMAU01021427">
    <property type="protein sequence ID" value="GFY34695.1"/>
    <property type="molecule type" value="Genomic_DNA"/>
</dbReference>
<protein>
    <submittedName>
        <fullName evidence="1">Uncharacterized protein</fullName>
    </submittedName>
</protein>
<evidence type="ECO:0000313" key="2">
    <source>
        <dbReference type="EMBL" id="GFY34695.1"/>
    </source>
</evidence>
<proteinExistence type="predicted"/>
<organism evidence="1 3">
    <name type="scientific">Trichonephila clavipes</name>
    <name type="common">Golden silk orbweaver</name>
    <name type="synonym">Nephila clavipes</name>
    <dbReference type="NCBI Taxonomy" id="2585209"/>
    <lineage>
        <taxon>Eukaryota</taxon>
        <taxon>Metazoa</taxon>
        <taxon>Ecdysozoa</taxon>
        <taxon>Arthropoda</taxon>
        <taxon>Chelicerata</taxon>
        <taxon>Arachnida</taxon>
        <taxon>Araneae</taxon>
        <taxon>Araneomorphae</taxon>
        <taxon>Entelegynae</taxon>
        <taxon>Araneoidea</taxon>
        <taxon>Nephilidae</taxon>
        <taxon>Trichonephila</taxon>
    </lineage>
</organism>
<accession>A0A8X6WHZ9</accession>
<dbReference type="AlphaFoldDB" id="A0A8X6WHZ9"/>
<gene>
    <name evidence="1" type="ORF">TNCV_4701591</name>
    <name evidence="2" type="ORF">TNCV_4701761</name>
</gene>
<name>A0A8X6WHZ9_TRICX</name>
<evidence type="ECO:0000313" key="3">
    <source>
        <dbReference type="Proteomes" id="UP000887159"/>
    </source>
</evidence>
<dbReference type="Proteomes" id="UP000887159">
    <property type="component" value="Unassembled WGS sequence"/>
</dbReference>
<keyword evidence="3" id="KW-1185">Reference proteome</keyword>
<sequence>MREKGGNRLVPGPVYMVDALKLPNKAPRGSGESLQKCVVWCCPDGTQQLFCWPILVNCLLQTVQLLTVEI</sequence>
<evidence type="ECO:0000313" key="1">
    <source>
        <dbReference type="EMBL" id="GFY34679.1"/>
    </source>
</evidence>
<dbReference type="EMBL" id="BMAU01021427">
    <property type="protein sequence ID" value="GFY34679.1"/>
    <property type="molecule type" value="Genomic_DNA"/>
</dbReference>
<reference evidence="1" key="1">
    <citation type="submission" date="2020-08" db="EMBL/GenBank/DDBJ databases">
        <title>Multicomponent nature underlies the extraordinary mechanical properties of spider dragline silk.</title>
        <authorList>
            <person name="Kono N."/>
            <person name="Nakamura H."/>
            <person name="Mori M."/>
            <person name="Yoshida Y."/>
            <person name="Ohtoshi R."/>
            <person name="Malay A.D."/>
            <person name="Moran D.A.P."/>
            <person name="Tomita M."/>
            <person name="Numata K."/>
            <person name="Arakawa K."/>
        </authorList>
    </citation>
    <scope>NUCLEOTIDE SEQUENCE</scope>
</reference>
<comment type="caution">
    <text evidence="1">The sequence shown here is derived from an EMBL/GenBank/DDBJ whole genome shotgun (WGS) entry which is preliminary data.</text>
</comment>